<evidence type="ECO:0000313" key="1">
    <source>
        <dbReference type="Proteomes" id="UP000887565"/>
    </source>
</evidence>
<dbReference type="Proteomes" id="UP000887565">
    <property type="component" value="Unplaced"/>
</dbReference>
<evidence type="ECO:0000313" key="2">
    <source>
        <dbReference type="WBParaSite" id="nRc.2.0.1.t08055-RA"/>
    </source>
</evidence>
<dbReference type="AlphaFoldDB" id="A0A915I2J6"/>
<sequence length="204" mass="23560">MIDRREIIDKLMKRNHRDESFHTLFWFHYFSYPRPLISSADVILDANGCFFDVKLFDVCKVTVALKHLPLEKTAVKSLSSRFWSKSSSSSSSFFFFSPMVTDKLSTGDLSQTASDNKFQLDRNCNPVSADASRCRIAALFDCWPTLADTIWQSFPSFFDDIVSDFYLDSKTSFQINNKESRKAFCRTLRPHLATMVIKNLMKLL</sequence>
<protein>
    <submittedName>
        <fullName evidence="2">Uncharacterized protein</fullName>
    </submittedName>
</protein>
<name>A0A915I2J6_ROMCU</name>
<organism evidence="1 2">
    <name type="scientific">Romanomermis culicivorax</name>
    <name type="common">Nematode worm</name>
    <dbReference type="NCBI Taxonomy" id="13658"/>
    <lineage>
        <taxon>Eukaryota</taxon>
        <taxon>Metazoa</taxon>
        <taxon>Ecdysozoa</taxon>
        <taxon>Nematoda</taxon>
        <taxon>Enoplea</taxon>
        <taxon>Dorylaimia</taxon>
        <taxon>Mermithida</taxon>
        <taxon>Mermithoidea</taxon>
        <taxon>Mermithidae</taxon>
        <taxon>Romanomermis</taxon>
    </lineage>
</organism>
<proteinExistence type="predicted"/>
<dbReference type="WBParaSite" id="nRc.2.0.1.t08055-RA">
    <property type="protein sequence ID" value="nRc.2.0.1.t08055-RA"/>
    <property type="gene ID" value="nRc.2.0.1.g08055"/>
</dbReference>
<keyword evidence="1" id="KW-1185">Reference proteome</keyword>
<reference evidence="2" key="1">
    <citation type="submission" date="2022-11" db="UniProtKB">
        <authorList>
            <consortium name="WormBaseParasite"/>
        </authorList>
    </citation>
    <scope>IDENTIFICATION</scope>
</reference>
<accession>A0A915I2J6</accession>